<evidence type="ECO:0000313" key="4">
    <source>
        <dbReference type="Proteomes" id="UP001197875"/>
    </source>
</evidence>
<comment type="caution">
    <text evidence="3">The sequence shown here is derived from an EMBL/GenBank/DDBJ whole genome shotgun (WGS) entry which is preliminary data.</text>
</comment>
<organism evidence="3 4">
    <name type="scientific">Fusicatenibacter faecihominis</name>
    <dbReference type="NCBI Taxonomy" id="2881276"/>
    <lineage>
        <taxon>Bacteria</taxon>
        <taxon>Bacillati</taxon>
        <taxon>Bacillota</taxon>
        <taxon>Clostridia</taxon>
        <taxon>Lachnospirales</taxon>
        <taxon>Lachnospiraceae</taxon>
        <taxon>Fusicatenibacter</taxon>
    </lineage>
</organism>
<evidence type="ECO:0000256" key="2">
    <source>
        <dbReference type="SAM" id="SignalP"/>
    </source>
</evidence>
<dbReference type="AlphaFoldDB" id="A0AAE3DUR2"/>
<dbReference type="RefSeq" id="WP_227615950.1">
    <property type="nucleotide sequence ID" value="NZ_JAJEPR010000032.1"/>
</dbReference>
<proteinExistence type="predicted"/>
<keyword evidence="4" id="KW-1185">Reference proteome</keyword>
<dbReference type="EMBL" id="JAJEPR010000032">
    <property type="protein sequence ID" value="MCC2190921.1"/>
    <property type="molecule type" value="Genomic_DNA"/>
</dbReference>
<reference evidence="3 4" key="1">
    <citation type="submission" date="2021-10" db="EMBL/GenBank/DDBJ databases">
        <title>Anaerobic single-cell dispensing facilitates the cultivation of human gut bacteria.</title>
        <authorList>
            <person name="Afrizal A."/>
        </authorList>
    </citation>
    <scope>NUCLEOTIDE SEQUENCE [LARGE SCALE GENOMIC DNA]</scope>
    <source>
        <strain evidence="3 4">CLA-AA-H277</strain>
    </source>
</reference>
<feature type="chain" id="PRO_5042296839" evidence="2">
    <location>
        <begin position="24"/>
        <end position="442"/>
    </location>
</feature>
<dbReference type="Proteomes" id="UP001197875">
    <property type="component" value="Unassembled WGS sequence"/>
</dbReference>
<accession>A0AAE3DUR2</accession>
<keyword evidence="2" id="KW-0732">Signal</keyword>
<evidence type="ECO:0000313" key="3">
    <source>
        <dbReference type="EMBL" id="MCC2190921.1"/>
    </source>
</evidence>
<protein>
    <submittedName>
        <fullName evidence="3">Uncharacterized protein</fullName>
    </submittedName>
</protein>
<evidence type="ECO:0000256" key="1">
    <source>
        <dbReference type="SAM" id="MobiDB-lite"/>
    </source>
</evidence>
<feature type="region of interest" description="Disordered" evidence="1">
    <location>
        <begin position="357"/>
        <end position="423"/>
    </location>
</feature>
<gene>
    <name evidence="3" type="ORF">LKD71_14115</name>
</gene>
<name>A0AAE3DUR2_9FIRM</name>
<feature type="signal peptide" evidence="2">
    <location>
        <begin position="1"/>
        <end position="23"/>
    </location>
</feature>
<sequence>MKKKYLSILLAAVTITAAMSVYAAPSISTIMPEAPRVVEGNISAGQKVIVQNVNTAAYKNKTVADLVDKVNDDSVQMTMEDILTALGINADEQQETPDGRDVNPSLYELLTPFVDVAIQEGDNVTYESDGAIKVTLNIEAAKGAKMEDLLLMQIDQETGKVSFIPAEELDPETGDMTVTLSSLGPVALIGKVRVVSKKATPELYSNEKVAEVADQLKDEEAGFAMTDFVKDFMETDATEIKVSDDKTINPDDYESVTELMDLAIKAGDTYSYKMNGYLNAEVNCEISKVNWQKMVAAAYPDFDTAAAETDPSLLVNLAPFTLDDVVVAQADAVTGEMYYLTDVEFSFAYPEDEETETEVAETEVATEAETETEVATEAETETEAAESETETEALESSEDNKEELMTWDVQDEDKKDEKQPNLVIKGKFTGMGPLAVFMKKAQ</sequence>
<feature type="compositionally biased region" description="Acidic residues" evidence="1">
    <location>
        <begin position="357"/>
        <end position="397"/>
    </location>
</feature>